<dbReference type="PROSITE" id="PS00211">
    <property type="entry name" value="ABC_TRANSPORTER_1"/>
    <property type="match status" value="1"/>
</dbReference>
<dbReference type="InterPro" id="IPR011527">
    <property type="entry name" value="ABC1_TM_dom"/>
</dbReference>
<dbReference type="InterPro" id="IPR003439">
    <property type="entry name" value="ABC_transporter-like_ATP-bd"/>
</dbReference>
<comment type="subcellular location">
    <subcellularLocation>
        <location evidence="1">Cell membrane</location>
        <topology evidence="1">Multi-pass membrane protein</topology>
    </subcellularLocation>
</comment>
<dbReference type="Proteomes" id="UP000219336">
    <property type="component" value="Unassembled WGS sequence"/>
</dbReference>
<feature type="transmembrane region" description="Helical" evidence="7">
    <location>
        <begin position="152"/>
        <end position="171"/>
    </location>
</feature>
<dbReference type="InterPro" id="IPR036640">
    <property type="entry name" value="ABC1_TM_sf"/>
</dbReference>
<feature type="transmembrane region" description="Helical" evidence="7">
    <location>
        <begin position="240"/>
        <end position="258"/>
    </location>
</feature>
<dbReference type="PROSITE" id="PS50929">
    <property type="entry name" value="ABC_TM1F"/>
    <property type="match status" value="1"/>
</dbReference>
<reference evidence="11" key="1">
    <citation type="submission" date="2016-06" db="EMBL/GenBank/DDBJ databases">
        <authorList>
            <person name="Rodrigo-Torres L."/>
            <person name="Arahal R.D."/>
            <person name="Lucena T."/>
        </authorList>
    </citation>
    <scope>NUCLEOTIDE SEQUENCE [LARGE SCALE GENOMIC DNA]</scope>
    <source>
        <strain evidence="11">CECT8203</strain>
    </source>
</reference>
<evidence type="ECO:0000313" key="11">
    <source>
        <dbReference type="Proteomes" id="UP000219336"/>
    </source>
</evidence>
<dbReference type="GO" id="GO:0030253">
    <property type="term" value="P:protein secretion by the type I secretion system"/>
    <property type="evidence" value="ECO:0007669"/>
    <property type="project" value="InterPro"/>
</dbReference>
<dbReference type="Gene3D" id="1.20.1560.10">
    <property type="entry name" value="ABC transporter type 1, transmembrane domain"/>
    <property type="match status" value="1"/>
</dbReference>
<dbReference type="NCBIfam" id="TIGR01842">
    <property type="entry name" value="type_I_sec_PrtD"/>
    <property type="match status" value="1"/>
</dbReference>
<keyword evidence="5 7" id="KW-1133">Transmembrane helix</keyword>
<dbReference type="Pfam" id="PF00005">
    <property type="entry name" value="ABC_tran"/>
    <property type="match status" value="1"/>
</dbReference>
<evidence type="ECO:0000259" key="9">
    <source>
        <dbReference type="PROSITE" id="PS50929"/>
    </source>
</evidence>
<dbReference type="GO" id="GO:0005886">
    <property type="term" value="C:plasma membrane"/>
    <property type="evidence" value="ECO:0007669"/>
    <property type="project" value="UniProtKB-SubCell"/>
</dbReference>
<evidence type="ECO:0000256" key="7">
    <source>
        <dbReference type="SAM" id="Phobius"/>
    </source>
</evidence>
<keyword evidence="3" id="KW-0547">Nucleotide-binding</keyword>
<organism evidence="10 11">
    <name type="scientific">Vibrio thalassae</name>
    <dbReference type="NCBI Taxonomy" id="1243014"/>
    <lineage>
        <taxon>Bacteria</taxon>
        <taxon>Pseudomonadati</taxon>
        <taxon>Pseudomonadota</taxon>
        <taxon>Gammaproteobacteria</taxon>
        <taxon>Vibrionales</taxon>
        <taxon>Vibrionaceae</taxon>
        <taxon>Vibrio</taxon>
    </lineage>
</organism>
<dbReference type="PROSITE" id="PS50893">
    <property type="entry name" value="ABC_TRANSPORTER_2"/>
    <property type="match status" value="1"/>
</dbReference>
<accession>A0A240EFP3</accession>
<name>A0A240EFP3_9VIBR</name>
<dbReference type="InterPro" id="IPR039421">
    <property type="entry name" value="Type_1_exporter"/>
</dbReference>
<dbReference type="RefSeq" id="WP_096992619.1">
    <property type="nucleotide sequence ID" value="NZ_JBHSII010000001.1"/>
</dbReference>
<evidence type="ECO:0000313" key="10">
    <source>
        <dbReference type="EMBL" id="SNX47341.1"/>
    </source>
</evidence>
<feature type="transmembrane region" description="Helical" evidence="7">
    <location>
        <begin position="12"/>
        <end position="33"/>
    </location>
</feature>
<evidence type="ECO:0000256" key="3">
    <source>
        <dbReference type="ARBA" id="ARBA00022741"/>
    </source>
</evidence>
<protein>
    <submittedName>
        <fullName evidence="10">Type I secretion system ATP-binding protein PrsD</fullName>
    </submittedName>
</protein>
<keyword evidence="11" id="KW-1185">Reference proteome</keyword>
<dbReference type="PANTHER" id="PTHR43394:SF1">
    <property type="entry name" value="ATP-BINDING CASSETTE SUB-FAMILY B MEMBER 10, MITOCHONDRIAL"/>
    <property type="match status" value="1"/>
</dbReference>
<dbReference type="OrthoDB" id="9806127at2"/>
<keyword evidence="4 10" id="KW-0067">ATP-binding</keyword>
<dbReference type="Pfam" id="PF00664">
    <property type="entry name" value="ABC_membrane"/>
    <property type="match status" value="1"/>
</dbReference>
<evidence type="ECO:0000256" key="1">
    <source>
        <dbReference type="ARBA" id="ARBA00004651"/>
    </source>
</evidence>
<dbReference type="GO" id="GO:0005524">
    <property type="term" value="F:ATP binding"/>
    <property type="evidence" value="ECO:0007669"/>
    <property type="project" value="UniProtKB-KW"/>
</dbReference>
<dbReference type="SUPFAM" id="SSF90123">
    <property type="entry name" value="ABC transporter transmembrane region"/>
    <property type="match status" value="1"/>
</dbReference>
<evidence type="ECO:0000256" key="2">
    <source>
        <dbReference type="ARBA" id="ARBA00022692"/>
    </source>
</evidence>
<feature type="domain" description="ABC transporter" evidence="8">
    <location>
        <begin position="322"/>
        <end position="558"/>
    </location>
</feature>
<dbReference type="AlphaFoldDB" id="A0A240EFP3"/>
<proteinExistence type="predicted"/>
<keyword evidence="6 7" id="KW-0472">Membrane</keyword>
<evidence type="ECO:0000256" key="5">
    <source>
        <dbReference type="ARBA" id="ARBA00022989"/>
    </source>
</evidence>
<dbReference type="GO" id="GO:0030256">
    <property type="term" value="C:type I protein secretion system complex"/>
    <property type="evidence" value="ECO:0007669"/>
    <property type="project" value="InterPro"/>
</dbReference>
<dbReference type="GO" id="GO:0016887">
    <property type="term" value="F:ATP hydrolysis activity"/>
    <property type="evidence" value="ECO:0007669"/>
    <property type="project" value="InterPro"/>
</dbReference>
<dbReference type="SUPFAM" id="SSF52540">
    <property type="entry name" value="P-loop containing nucleoside triphosphate hydrolases"/>
    <property type="match status" value="1"/>
</dbReference>
<evidence type="ECO:0000256" key="6">
    <source>
        <dbReference type="ARBA" id="ARBA00023136"/>
    </source>
</evidence>
<dbReference type="InterPro" id="IPR010128">
    <property type="entry name" value="ATPase_T1SS_PrtD-like"/>
</dbReference>
<sequence>MDNKSRQYFSFSFTLAVFIAAISMVVNVLFLVVPLFSMQVFDRVLTSESYETLTMLIIITFFFVSIQSILEWIRSQITLRYGYRIQESCSALAFHASLKQSLAKNAIHSQALSDLERVRETVASPGIFALFDAPFVPIFLATMYLMHPHLGHFALAGAIVLFAISLLSMIVTKRLQERSSKNKNVFNALTSDWLGNAEIISALGMSQNLISKRSDEAINSTVDKANADNLLRGIMSLSKYIRMMLQVGILAVSVLLVLQNEVGAGVLIAASMIMARVLSPVEQAIHNWQHWVEGWRSHQRLNEVMVSLEQDRVELPKISGDISFDNVTLGHPNVEKPLLENLSFHIPAGTSVAIVGTSGVGKSTLAKAILGLVVPRLGEIRIDGATLNQIQREQFGHQVGYVSQNGKLLAGTIAQNICRFEENALSKDIVDAAKLAGVHEMILTLPNGYQTLVGSLGVRLSGGQQQRIAMARALYTKPTLLVLDEPDSSLDHQGQSMLMNFLAHAKNKSVTVVVISHRISILKHTTLAIALNGGKIEKIGATAEILGLPSSKVESIGSAL</sequence>
<keyword evidence="2 7" id="KW-0812">Transmembrane</keyword>
<evidence type="ECO:0000256" key="4">
    <source>
        <dbReference type="ARBA" id="ARBA00022840"/>
    </source>
</evidence>
<feature type="transmembrane region" description="Helical" evidence="7">
    <location>
        <begin position="127"/>
        <end position="146"/>
    </location>
</feature>
<dbReference type="PANTHER" id="PTHR43394">
    <property type="entry name" value="ATP-DEPENDENT PERMEASE MDL1, MITOCHONDRIAL"/>
    <property type="match status" value="1"/>
</dbReference>
<evidence type="ECO:0000259" key="8">
    <source>
        <dbReference type="PROSITE" id="PS50893"/>
    </source>
</evidence>
<dbReference type="InterPro" id="IPR003593">
    <property type="entry name" value="AAA+_ATPase"/>
</dbReference>
<dbReference type="GO" id="GO:0015421">
    <property type="term" value="F:ABC-type oligopeptide transporter activity"/>
    <property type="evidence" value="ECO:0007669"/>
    <property type="project" value="TreeGrafter"/>
</dbReference>
<feature type="domain" description="ABC transmembrane type-1" evidence="9">
    <location>
        <begin position="17"/>
        <end position="293"/>
    </location>
</feature>
<dbReference type="InterPro" id="IPR027417">
    <property type="entry name" value="P-loop_NTPase"/>
</dbReference>
<gene>
    <name evidence="10" type="primary">prsD</name>
    <name evidence="10" type="ORF">VTH8203_00942</name>
</gene>
<dbReference type="Gene3D" id="3.40.50.300">
    <property type="entry name" value="P-loop containing nucleotide triphosphate hydrolases"/>
    <property type="match status" value="1"/>
</dbReference>
<feature type="transmembrane region" description="Helical" evidence="7">
    <location>
        <begin position="53"/>
        <end position="73"/>
    </location>
</feature>
<dbReference type="InterPro" id="IPR017871">
    <property type="entry name" value="ABC_transporter-like_CS"/>
</dbReference>
<dbReference type="EMBL" id="OANU01000008">
    <property type="protein sequence ID" value="SNX47341.1"/>
    <property type="molecule type" value="Genomic_DNA"/>
</dbReference>
<dbReference type="SMART" id="SM00382">
    <property type="entry name" value="AAA"/>
    <property type="match status" value="1"/>
</dbReference>